<sequence>MTPILCVPGWGLGRGPLAGLVSVLGAQWHDLPGHTAKADTFAEAVQRLSNEAPEGACLVGWSLGAMLALAAASLAPNVFSAVVAISPTPSFVRRRGWPYGLAPKRLASFREQVCTESAASLRRFIVDFNRGDPRATDISRQLMRQMDDLPSTKALATGLDWLQEIDLRATLPGLGVPVLVFHGTADSLIPPIAGRWIADHVARGRFVAVEGAAHAPFWGRTDFMAGEIRRFLCQQKAKTGTESE</sequence>
<dbReference type="InterPro" id="IPR029058">
    <property type="entry name" value="AB_hydrolase_fold"/>
</dbReference>
<dbReference type="Gene3D" id="3.40.50.1820">
    <property type="entry name" value="alpha/beta hydrolase"/>
    <property type="match status" value="1"/>
</dbReference>
<protein>
    <submittedName>
        <fullName evidence="2">Alpha/beta fold hydrolase</fullName>
    </submittedName>
</protein>
<keyword evidence="3" id="KW-1185">Reference proteome</keyword>
<feature type="domain" description="AB hydrolase-1" evidence="1">
    <location>
        <begin position="4"/>
        <end position="218"/>
    </location>
</feature>
<proteinExistence type="predicted"/>
<dbReference type="PANTHER" id="PTHR43433">
    <property type="entry name" value="HYDROLASE, ALPHA/BETA FOLD FAMILY PROTEIN"/>
    <property type="match status" value="1"/>
</dbReference>
<evidence type="ECO:0000313" key="3">
    <source>
        <dbReference type="Proteomes" id="UP000669605"/>
    </source>
</evidence>
<dbReference type="InterPro" id="IPR050471">
    <property type="entry name" value="AB_hydrolase"/>
</dbReference>
<dbReference type="PANTHER" id="PTHR43433:SF5">
    <property type="entry name" value="AB HYDROLASE-1 DOMAIN-CONTAINING PROTEIN"/>
    <property type="match status" value="1"/>
</dbReference>
<reference evidence="2 3" key="1">
    <citation type="journal article" date="2020" name="Curr. Microbiol.">
        <title>Tepidiphilus baoligensis sp. nov., a Novel Bacterium of the Family Hydrogenophilaceae Isolated from an Oil Reservoir.</title>
        <authorList>
            <person name="Zhang X."/>
            <person name="Wang G."/>
            <person name="Ma X."/>
            <person name="Yu J."/>
            <person name="You J."/>
            <person name="Xue Y."/>
            <person name="Ma Y."/>
        </authorList>
    </citation>
    <scope>NUCLEOTIDE SEQUENCE [LARGE SCALE GENOMIC DNA]</scope>
    <source>
        <strain evidence="2 3">B18-69</strain>
    </source>
</reference>
<evidence type="ECO:0000313" key="2">
    <source>
        <dbReference type="EMBL" id="NMH16497.1"/>
    </source>
</evidence>
<comment type="caution">
    <text evidence="2">The sequence shown here is derived from an EMBL/GenBank/DDBJ whole genome shotgun (WGS) entry which is preliminary data.</text>
</comment>
<dbReference type="Pfam" id="PF12697">
    <property type="entry name" value="Abhydrolase_6"/>
    <property type="match status" value="1"/>
</dbReference>
<evidence type="ECO:0000259" key="1">
    <source>
        <dbReference type="Pfam" id="PF12697"/>
    </source>
</evidence>
<dbReference type="GO" id="GO:0016787">
    <property type="term" value="F:hydrolase activity"/>
    <property type="evidence" value="ECO:0007669"/>
    <property type="project" value="UniProtKB-KW"/>
</dbReference>
<dbReference type="EMBL" id="JAAAUB010000005">
    <property type="protein sequence ID" value="NMH16497.1"/>
    <property type="molecule type" value="Genomic_DNA"/>
</dbReference>
<keyword evidence="2" id="KW-0378">Hydrolase</keyword>
<organism evidence="2 3">
    <name type="scientific">Tepidiphilus baoligensis</name>
    <dbReference type="NCBI Taxonomy" id="2698687"/>
    <lineage>
        <taxon>Bacteria</taxon>
        <taxon>Pseudomonadati</taxon>
        <taxon>Pseudomonadota</taxon>
        <taxon>Hydrogenophilia</taxon>
        <taxon>Hydrogenophilales</taxon>
        <taxon>Hydrogenophilaceae</taxon>
        <taxon>Tepidiphilus</taxon>
    </lineage>
</organism>
<gene>
    <name evidence="2" type="ORF">GV368_05120</name>
</gene>
<dbReference type="SUPFAM" id="SSF53474">
    <property type="entry name" value="alpha/beta-Hydrolases"/>
    <property type="match status" value="1"/>
</dbReference>
<dbReference type="InterPro" id="IPR000073">
    <property type="entry name" value="AB_hydrolase_1"/>
</dbReference>
<name>A0ABX1QLC5_9PROT</name>
<accession>A0ABX1QLC5</accession>
<dbReference type="Proteomes" id="UP000669605">
    <property type="component" value="Unassembled WGS sequence"/>
</dbReference>